<feature type="region of interest" description="Disordered" evidence="1">
    <location>
        <begin position="152"/>
        <end position="187"/>
    </location>
</feature>
<sequence length="1462" mass="163056">MVYSAPSLKKAHFMKKPFKIAYLPHRSTGVIRSPDHGERVSSAENIHGYVLENGVKQHAQDQNGIRGYSGLAQKSYSAPKEHESVGSDDNGEKLNDNSSLSQRGVEGQIRRSEPDISHLESSTDAVIGDSQEPIISYSGNRSAQLSTASYLDAPSGDGEMQSPVTQSRGLGPVATRGRANSSQNLEREEGWIEPEHDYDERDKFYAVEKNFYNTYQIKLQVLENVNRCMQVNLHSEEPLSVSYVKKIKKLIKNTISVYEEEFGDLHPPKEQRKLDIYLFSHKNTLSAALETINEDKNAGGMAWPSLGKIYVAKQGKNKIENLPHEITHQLMYYTTGAEFNRAKASDFLREGVADYVQNIVMRGKGVTLELSSVISSVVNLYERDPALRNAKTLKEVASIVEGHAQDRDYESLKYSLGVAFVKYLQDTEKSLLKTYFRAASLGYIEEIPDELPHIISFISPKFHTWLHKNSLQKFMEKHDTLTVFGGEQLGFRDSIHNGKVGRTEVYAAKLEGANHKFVGELSATAHVSAHGNPIVLNPHTTDKIVIDKGYQNLKLINTVDGMRYVYSNSDGKEYFSSGDAVAVSQISRIFAKYDENFAPLHTAIQNLQEKLRSYVFNTTRETQGEFVSAVERMLVYLTYQKDELFDDNYSITKELEKVPMHISDTRDAREVAHKIQEVYSSYVTAKTQYLLGRPSTGSSDEAMLSRILKTLIYINPDMIIAIDAAGFAKIAEHHPGEILEIRGTGQGDYSGLSIYMKGHKIGELPTNTEEFTRSTDELGRTTSTFYVNDVLKAVHTAYGSAPVIIVTEDAYGSKVANFFASTKSGTVHSSEVEVAVNQFISMASSGVKARASYPLTKGIGIAHYVPENKDSNQAVVQRSTKVDNRGTDREDDDRYAANVTIGNKLLIEKMSSLQFHITEGRKDAAGNYIDRSELMIVDMLADRVLQFPESITHLKLVKTSGGTIRLVPCTSTGEVDPEGMPENMEGYSYIDPIHVYDRVESKWVHSNTPFNMVNLSRYPSGTLFEMRYDPNDPSIPKDEYGNVVRVNDQSYRSRVGIFTPTGEKIGELASAASFFQGKVFISLDTSYSYSDFVSSMYQQDVDVTTVGESKDGIKRVSLSGEADLGTDRGFSDYFSFNQRTRQDTQEFTEEMHRHTTRNARNGGDNSSNKPGDLPGDTVRPEDVTVVRMLNTAELALLNSKFLYMNQVGFRITDVETGHHISFPKSITHVKVVTYNGQKHLVPSTADGDISPKGISDDGKVEQVYINPVLVHHGISLRAFNDEVLATLEVMDLNAYKDGYMFELRPRGSLSYASTLTYGDRYPNASEPDKPARLTTHAHLYDRSGKEVGILSAYTASGRSVNIVAHKAQERRSFVDDDDPVKDDDSGLLDVGTIMRYKDTDNEARAHRVNDEGENDMGAPSVRSEAYVYDRKTGGDQEFSSDVVIDYSVNAYPARNADGFLEV</sequence>
<protein>
    <recommendedName>
        <fullName evidence="4">Peptidase MA superfamily protein</fullName>
    </recommendedName>
</protein>
<feature type="region of interest" description="Disordered" evidence="1">
    <location>
        <begin position="73"/>
        <end position="128"/>
    </location>
</feature>
<evidence type="ECO:0000256" key="1">
    <source>
        <dbReference type="SAM" id="MobiDB-lite"/>
    </source>
</evidence>
<proteinExistence type="predicted"/>
<feature type="region of interest" description="Disordered" evidence="1">
    <location>
        <begin position="1143"/>
        <end position="1179"/>
    </location>
</feature>
<accession>A0A098EFA0</accession>
<gene>
    <name evidence="2" type="ORF">ANAPHAGO_00091</name>
</gene>
<evidence type="ECO:0000313" key="2">
    <source>
        <dbReference type="EMBL" id="CEG20475.1"/>
    </source>
</evidence>
<dbReference type="EMBL" id="CCXQ01000017">
    <property type="protein sequence ID" value="CEG20475.1"/>
    <property type="molecule type" value="Genomic_DNA"/>
</dbReference>
<evidence type="ECO:0008006" key="4">
    <source>
        <dbReference type="Google" id="ProtNLM"/>
    </source>
</evidence>
<evidence type="ECO:0000313" key="3">
    <source>
        <dbReference type="Proteomes" id="UP000055047"/>
    </source>
</evidence>
<reference evidence="2 3" key="1">
    <citation type="submission" date="2014-09" db="EMBL/GenBank/DDBJ databases">
        <authorList>
            <person name="Loux Valentin"/>
            <person name="Dugat Thibaut"/>
        </authorList>
    </citation>
    <scope>NUCLEOTIDE SEQUENCE [LARGE SCALE GENOMIC DNA]</scope>
    <source>
        <strain evidence="2 3">BOV-10_179</strain>
    </source>
</reference>
<organism evidence="2 3">
    <name type="scientific">Anaplasma phagocytophilum</name>
    <name type="common">Ehrlichia phagocytophila</name>
    <dbReference type="NCBI Taxonomy" id="948"/>
    <lineage>
        <taxon>Bacteria</taxon>
        <taxon>Pseudomonadati</taxon>
        <taxon>Pseudomonadota</taxon>
        <taxon>Alphaproteobacteria</taxon>
        <taxon>Rickettsiales</taxon>
        <taxon>Anaplasmataceae</taxon>
        <taxon>Anaplasma</taxon>
        <taxon>phagocytophilum group</taxon>
    </lineage>
</organism>
<feature type="compositionally biased region" description="Basic and acidic residues" evidence="1">
    <location>
        <begin position="79"/>
        <end position="95"/>
    </location>
</feature>
<feature type="compositionally biased region" description="Basic and acidic residues" evidence="1">
    <location>
        <begin position="1143"/>
        <end position="1153"/>
    </location>
</feature>
<dbReference type="Gene3D" id="3.40.30.160">
    <property type="entry name" value="Collagenase ColT, N-terminal domain"/>
    <property type="match status" value="1"/>
</dbReference>
<feature type="compositionally biased region" description="Basic and acidic residues" evidence="1">
    <location>
        <begin position="108"/>
        <end position="118"/>
    </location>
</feature>
<dbReference type="Proteomes" id="UP000055047">
    <property type="component" value="Unassembled WGS sequence"/>
</dbReference>
<name>A0A098EFA0_ANAPH</name>